<dbReference type="InterPro" id="IPR041698">
    <property type="entry name" value="Methyltransf_25"/>
</dbReference>
<gene>
    <name evidence="2" type="ORF">BS329_13780</name>
</gene>
<dbReference type="Gene3D" id="3.40.50.150">
    <property type="entry name" value="Vaccinia Virus protein VP39"/>
    <property type="match status" value="1"/>
</dbReference>
<accession>A0A1R0KUS9</accession>
<dbReference type="InterPro" id="IPR029063">
    <property type="entry name" value="SAM-dependent_MTases_sf"/>
</dbReference>
<dbReference type="AlphaFoldDB" id="A0A1R0KUS9"/>
<evidence type="ECO:0000259" key="1">
    <source>
        <dbReference type="Pfam" id="PF13649"/>
    </source>
</evidence>
<dbReference type="OrthoDB" id="3528482at2"/>
<keyword evidence="2" id="KW-0489">Methyltransferase</keyword>
<dbReference type="GO" id="GO:0032259">
    <property type="term" value="P:methylation"/>
    <property type="evidence" value="ECO:0007669"/>
    <property type="project" value="UniProtKB-KW"/>
</dbReference>
<proteinExistence type="predicted"/>
<evidence type="ECO:0000313" key="2">
    <source>
        <dbReference type="EMBL" id="OLZ52390.1"/>
    </source>
</evidence>
<dbReference type="Proteomes" id="UP000187486">
    <property type="component" value="Unassembled WGS sequence"/>
</dbReference>
<reference evidence="2 3" key="1">
    <citation type="submission" date="2016-01" db="EMBL/GenBank/DDBJ databases">
        <title>Amycolatopsis coloradensis genome sequencing and assembly.</title>
        <authorList>
            <person name="Mayilraj S."/>
        </authorList>
    </citation>
    <scope>NUCLEOTIDE SEQUENCE [LARGE SCALE GENOMIC DNA]</scope>
    <source>
        <strain evidence="2 3">DSM 44225</strain>
    </source>
</reference>
<dbReference type="SUPFAM" id="SSF53335">
    <property type="entry name" value="S-adenosyl-L-methionine-dependent methyltransferases"/>
    <property type="match status" value="1"/>
</dbReference>
<evidence type="ECO:0000313" key="3">
    <source>
        <dbReference type="Proteomes" id="UP000187486"/>
    </source>
</evidence>
<organism evidence="2 3">
    <name type="scientific">Amycolatopsis coloradensis</name>
    <dbReference type="NCBI Taxonomy" id="76021"/>
    <lineage>
        <taxon>Bacteria</taxon>
        <taxon>Bacillati</taxon>
        <taxon>Actinomycetota</taxon>
        <taxon>Actinomycetes</taxon>
        <taxon>Pseudonocardiales</taxon>
        <taxon>Pseudonocardiaceae</taxon>
        <taxon>Amycolatopsis</taxon>
    </lineage>
</organism>
<dbReference type="EMBL" id="MQUQ01000006">
    <property type="protein sequence ID" value="OLZ52390.1"/>
    <property type="molecule type" value="Genomic_DNA"/>
</dbReference>
<protein>
    <submittedName>
        <fullName evidence="2">SAM-dependent methyltransferase</fullName>
    </submittedName>
</protein>
<feature type="domain" description="Methyltransferase" evidence="1">
    <location>
        <begin position="54"/>
        <end position="152"/>
    </location>
</feature>
<sequence length="208" mass="22478">MGVQQSTTAQTRDGLLFLGEFARRPLKTAAIAPSSPALAAGMVAPVPESGQPVVVELGAGTGSFTKAIQHKLRGRGRHVAIELNPKLADLLRHRYPGVDVVCADATELPSVLEQRDLGPVDVVVSGLPWVSFPTEAGRSLATSVADSLSPNGVFTQFTYSWTRWANPARTRLQALRERFEEVVVSTTVWRNLPPAAVYVARRARRVEA</sequence>
<keyword evidence="3" id="KW-1185">Reference proteome</keyword>
<dbReference type="GO" id="GO:0008168">
    <property type="term" value="F:methyltransferase activity"/>
    <property type="evidence" value="ECO:0007669"/>
    <property type="project" value="UniProtKB-KW"/>
</dbReference>
<dbReference type="RefSeq" id="WP_076160416.1">
    <property type="nucleotide sequence ID" value="NZ_JBEZVB010000020.1"/>
</dbReference>
<keyword evidence="2" id="KW-0808">Transferase</keyword>
<comment type="caution">
    <text evidence="2">The sequence shown here is derived from an EMBL/GenBank/DDBJ whole genome shotgun (WGS) entry which is preliminary data.</text>
</comment>
<dbReference type="STRING" id="76021.BS329_13780"/>
<name>A0A1R0KUS9_9PSEU</name>
<dbReference type="CDD" id="cd02440">
    <property type="entry name" value="AdoMet_MTases"/>
    <property type="match status" value="1"/>
</dbReference>
<dbReference type="Pfam" id="PF13649">
    <property type="entry name" value="Methyltransf_25"/>
    <property type="match status" value="1"/>
</dbReference>